<dbReference type="Proteomes" id="UP000321562">
    <property type="component" value="Unassembled WGS sequence"/>
</dbReference>
<keyword evidence="9" id="KW-0472">Membrane</keyword>
<dbReference type="PANTHER" id="PTHR43706">
    <property type="entry name" value="NADH DEHYDROGENASE"/>
    <property type="match status" value="1"/>
</dbReference>
<evidence type="ECO:0000313" key="12">
    <source>
        <dbReference type="EMBL" id="TXB69941.1"/>
    </source>
</evidence>
<evidence type="ECO:0000256" key="8">
    <source>
        <dbReference type="ARBA" id="ARBA00047599"/>
    </source>
</evidence>
<dbReference type="InterPro" id="IPR045024">
    <property type="entry name" value="NDH-2"/>
</dbReference>
<keyword evidence="5" id="KW-0809">Transit peptide</keyword>
<evidence type="ECO:0000256" key="6">
    <source>
        <dbReference type="ARBA" id="ARBA00023002"/>
    </source>
</evidence>
<comment type="catalytic activity">
    <reaction evidence="8">
        <text>a quinone + NADH + H(+) = a quinol + NAD(+)</text>
        <dbReference type="Rhea" id="RHEA:46160"/>
        <dbReference type="ChEBI" id="CHEBI:15378"/>
        <dbReference type="ChEBI" id="CHEBI:24646"/>
        <dbReference type="ChEBI" id="CHEBI:57540"/>
        <dbReference type="ChEBI" id="CHEBI:57945"/>
        <dbReference type="ChEBI" id="CHEBI:132124"/>
        <dbReference type="EC" id="1.6.5.9"/>
    </reaction>
</comment>
<dbReference type="Gene3D" id="3.50.50.100">
    <property type="match status" value="1"/>
</dbReference>
<dbReference type="InterPro" id="IPR054585">
    <property type="entry name" value="NDH2-like_C"/>
</dbReference>
<dbReference type="InterPro" id="IPR036188">
    <property type="entry name" value="FAD/NAD-bd_sf"/>
</dbReference>
<dbReference type="AlphaFoldDB" id="A0A5C6S7A7"/>
<evidence type="ECO:0000256" key="4">
    <source>
        <dbReference type="ARBA" id="ARBA00022827"/>
    </source>
</evidence>
<dbReference type="Pfam" id="PF07992">
    <property type="entry name" value="Pyr_redox_2"/>
    <property type="match status" value="1"/>
</dbReference>
<feature type="transmembrane region" description="Helical" evidence="9">
    <location>
        <begin position="390"/>
        <end position="416"/>
    </location>
</feature>
<comment type="similarity">
    <text evidence="1">Belongs to the NADH dehydrogenase family.</text>
</comment>
<evidence type="ECO:0000256" key="7">
    <source>
        <dbReference type="ARBA" id="ARBA00023027"/>
    </source>
</evidence>
<name>A0A5C6S7A7_9RHOB</name>
<dbReference type="SUPFAM" id="SSF51905">
    <property type="entry name" value="FAD/NAD(P)-binding domain"/>
    <property type="match status" value="1"/>
</dbReference>
<dbReference type="EMBL" id="VOPL01000002">
    <property type="protein sequence ID" value="TXB69941.1"/>
    <property type="molecule type" value="Genomic_DNA"/>
</dbReference>
<keyword evidence="9" id="KW-1133">Transmembrane helix</keyword>
<evidence type="ECO:0000256" key="2">
    <source>
        <dbReference type="ARBA" id="ARBA00012637"/>
    </source>
</evidence>
<keyword evidence="3" id="KW-0285">Flavoprotein</keyword>
<proteinExistence type="inferred from homology"/>
<dbReference type="EC" id="1.6.5.9" evidence="2"/>
<dbReference type="OrthoDB" id="9781621at2"/>
<gene>
    <name evidence="12" type="ORF">FQV27_07480</name>
</gene>
<accession>A0A5C6S7A7</accession>
<dbReference type="Pfam" id="PF22366">
    <property type="entry name" value="NDH2_C"/>
    <property type="match status" value="1"/>
</dbReference>
<feature type="domain" description="External alternative NADH-ubiquinone oxidoreductase-like C-terminal" evidence="11">
    <location>
        <begin position="363"/>
        <end position="423"/>
    </location>
</feature>
<dbReference type="InterPro" id="IPR023753">
    <property type="entry name" value="FAD/NAD-binding_dom"/>
</dbReference>
<dbReference type="GO" id="GO:0050136">
    <property type="term" value="F:NADH dehydrogenase (quinone) (non-electrogenic) activity"/>
    <property type="evidence" value="ECO:0007669"/>
    <property type="project" value="UniProtKB-EC"/>
</dbReference>
<evidence type="ECO:0000256" key="5">
    <source>
        <dbReference type="ARBA" id="ARBA00022946"/>
    </source>
</evidence>
<protein>
    <recommendedName>
        <fullName evidence="2">NADH:ubiquinone reductase (non-electrogenic)</fullName>
        <ecNumber evidence="2">1.6.5.9</ecNumber>
    </recommendedName>
</protein>
<keyword evidence="4" id="KW-0274">FAD</keyword>
<evidence type="ECO:0000256" key="9">
    <source>
        <dbReference type="SAM" id="Phobius"/>
    </source>
</evidence>
<organism evidence="12 13">
    <name type="scientific">Paracoccus aurantiacus</name>
    <dbReference type="NCBI Taxonomy" id="2599412"/>
    <lineage>
        <taxon>Bacteria</taxon>
        <taxon>Pseudomonadati</taxon>
        <taxon>Pseudomonadota</taxon>
        <taxon>Alphaproteobacteria</taxon>
        <taxon>Rhodobacterales</taxon>
        <taxon>Paracoccaceae</taxon>
        <taxon>Paracoccus</taxon>
    </lineage>
</organism>
<dbReference type="RefSeq" id="WP_147097231.1">
    <property type="nucleotide sequence ID" value="NZ_JBHUFH010000001.1"/>
</dbReference>
<reference evidence="12 13" key="1">
    <citation type="submission" date="2019-08" db="EMBL/GenBank/DDBJ databases">
        <authorList>
            <person name="Ye J."/>
        </authorList>
    </citation>
    <scope>NUCLEOTIDE SEQUENCE [LARGE SCALE GENOMIC DNA]</scope>
    <source>
        <strain evidence="12 13">TK008</strain>
    </source>
</reference>
<evidence type="ECO:0000259" key="10">
    <source>
        <dbReference type="Pfam" id="PF07992"/>
    </source>
</evidence>
<evidence type="ECO:0000259" key="11">
    <source>
        <dbReference type="Pfam" id="PF22366"/>
    </source>
</evidence>
<keyword evidence="9" id="KW-0812">Transmembrane</keyword>
<feature type="domain" description="FAD/NAD(P)-binding" evidence="10">
    <location>
        <begin position="22"/>
        <end position="339"/>
    </location>
</feature>
<dbReference type="PANTHER" id="PTHR43706:SF47">
    <property type="entry name" value="EXTERNAL NADH-UBIQUINONE OXIDOREDUCTASE 1, MITOCHONDRIAL-RELATED"/>
    <property type="match status" value="1"/>
</dbReference>
<dbReference type="PRINTS" id="PR00411">
    <property type="entry name" value="PNDRDTASEI"/>
</dbReference>
<evidence type="ECO:0000313" key="13">
    <source>
        <dbReference type="Proteomes" id="UP000321562"/>
    </source>
</evidence>
<dbReference type="PRINTS" id="PR00368">
    <property type="entry name" value="FADPNR"/>
</dbReference>
<keyword evidence="6" id="KW-0560">Oxidoreductase</keyword>
<keyword evidence="7" id="KW-0520">NAD</keyword>
<evidence type="ECO:0000256" key="1">
    <source>
        <dbReference type="ARBA" id="ARBA00005272"/>
    </source>
</evidence>
<sequence length="438" mass="47211">MSDTLTPPGTAPNPSPDSAPHRLVIVGGGFGGLGLAKSLQAKGLEITIIDQRNHHLFQPLLYQVATTILPTSDVAWPIRNLFKSRKDVTTLLDEVTGVDTEAKRVLLKEGAPVGYDTLVLATGARHSYFGHDEWEPFAPGLKSLEDATTIRRRVLSAFEEAELTSDADERDALLSFVIVGAGATGVELAGIIAELAQRILPPEFRNIDTRKARVILIEAGPRVLPAFPKELSDYAETALKRLGVTVMTDHAVTAMSDAGVTVSGQEIPTRTAIWAAGVTASPAAGWLGAEADRAGRVKVNPDLTVPGHPDIFVIGDTAAVEREDGSPVPGLAPAAKQQGQFVAKVLKARLAGQKQDDKFVYRHQGSLATIGKRSAVADFGRIRLKGALAWWLWGIAHIYFLIGTRSRIAVALNWLWSFISGRNSARLITQRDIHSDKR</sequence>
<keyword evidence="13" id="KW-1185">Reference proteome</keyword>
<evidence type="ECO:0000256" key="3">
    <source>
        <dbReference type="ARBA" id="ARBA00022630"/>
    </source>
</evidence>
<comment type="caution">
    <text evidence="12">The sequence shown here is derived from an EMBL/GenBank/DDBJ whole genome shotgun (WGS) entry which is preliminary data.</text>
</comment>